<dbReference type="SMART" id="SM00382">
    <property type="entry name" value="AAA"/>
    <property type="match status" value="1"/>
</dbReference>
<dbReference type="SUPFAM" id="SSF52540">
    <property type="entry name" value="P-loop containing nucleoside triphosphate hydrolases"/>
    <property type="match status" value="1"/>
</dbReference>
<evidence type="ECO:0000256" key="7">
    <source>
        <dbReference type="ARBA" id="ARBA00023170"/>
    </source>
</evidence>
<evidence type="ECO:0000256" key="3">
    <source>
        <dbReference type="ARBA" id="ARBA00022741"/>
    </source>
</evidence>
<dbReference type="AlphaFoldDB" id="A0A249JYB7"/>
<dbReference type="EMBL" id="CP016768">
    <property type="protein sequence ID" value="ASY09506.1"/>
    <property type="molecule type" value="Genomic_DNA"/>
</dbReference>
<dbReference type="SMART" id="SM00962">
    <property type="entry name" value="SRP54"/>
    <property type="match status" value="1"/>
</dbReference>
<dbReference type="NCBIfam" id="TIGR00064">
    <property type="entry name" value="ftsY"/>
    <property type="match status" value="1"/>
</dbReference>
<evidence type="ECO:0000313" key="11">
    <source>
        <dbReference type="EMBL" id="ASY09506.1"/>
    </source>
</evidence>
<keyword evidence="5 9" id="KW-0342">GTP-binding</keyword>
<evidence type="ECO:0000256" key="1">
    <source>
        <dbReference type="ARBA" id="ARBA00022475"/>
    </source>
</evidence>
<evidence type="ECO:0000256" key="8">
    <source>
        <dbReference type="ARBA" id="ARBA00048027"/>
    </source>
</evidence>
<evidence type="ECO:0000313" key="12">
    <source>
        <dbReference type="Proteomes" id="UP000217153"/>
    </source>
</evidence>
<dbReference type="InterPro" id="IPR042101">
    <property type="entry name" value="SRP54_N_sf"/>
</dbReference>
<dbReference type="KEGG" id="abam:B1s21122_04050"/>
<organism evidence="11 12">
    <name type="scientific">Candidatus Nanopelagicus limnae</name>
    <dbReference type="NCBI Taxonomy" id="1884634"/>
    <lineage>
        <taxon>Bacteria</taxon>
        <taxon>Bacillati</taxon>
        <taxon>Actinomycetota</taxon>
        <taxon>Actinomycetes</taxon>
        <taxon>Candidatus Nanopelagicales</taxon>
        <taxon>Candidatus Nanopelagicaceae</taxon>
        <taxon>Candidatus Nanopelagicus</taxon>
    </lineage>
</organism>
<keyword evidence="7 9" id="KW-0675">Receptor</keyword>
<dbReference type="PROSITE" id="PS00300">
    <property type="entry name" value="SRP54"/>
    <property type="match status" value="1"/>
</dbReference>
<comment type="similarity">
    <text evidence="9">Belongs to the GTP-binding SRP family. FtsY subfamily.</text>
</comment>
<feature type="domain" description="SRP54-type proteins GTP-binding" evidence="10">
    <location>
        <begin position="251"/>
        <end position="264"/>
    </location>
</feature>
<feature type="binding site" evidence="9">
    <location>
        <begin position="230"/>
        <end position="233"/>
    </location>
    <ligand>
        <name>GTP</name>
        <dbReference type="ChEBI" id="CHEBI:37565"/>
    </ligand>
</feature>
<comment type="subunit">
    <text evidence="9">Part of the signal recognition particle protein translocation system, which is composed of SRP and FtsY.</text>
</comment>
<dbReference type="Gene3D" id="3.40.50.300">
    <property type="entry name" value="P-loop containing nucleotide triphosphate hydrolases"/>
    <property type="match status" value="1"/>
</dbReference>
<dbReference type="HAMAP" id="MF_00920">
    <property type="entry name" value="FtsY"/>
    <property type="match status" value="1"/>
</dbReference>
<dbReference type="InterPro" id="IPR004390">
    <property type="entry name" value="SR_rcpt_FtsY"/>
</dbReference>
<dbReference type="OrthoDB" id="9804720at2"/>
<comment type="catalytic activity">
    <reaction evidence="8 9">
        <text>GTP + H2O = GDP + phosphate + H(+)</text>
        <dbReference type="Rhea" id="RHEA:19669"/>
        <dbReference type="ChEBI" id="CHEBI:15377"/>
        <dbReference type="ChEBI" id="CHEBI:15378"/>
        <dbReference type="ChEBI" id="CHEBI:37565"/>
        <dbReference type="ChEBI" id="CHEBI:43474"/>
        <dbReference type="ChEBI" id="CHEBI:58189"/>
        <dbReference type="EC" id="3.6.5.4"/>
    </reaction>
</comment>
<dbReference type="GO" id="GO:0005886">
    <property type="term" value="C:plasma membrane"/>
    <property type="evidence" value="ECO:0007669"/>
    <property type="project" value="UniProtKB-SubCell"/>
</dbReference>
<evidence type="ECO:0000256" key="2">
    <source>
        <dbReference type="ARBA" id="ARBA00022490"/>
    </source>
</evidence>
<keyword evidence="3 9" id="KW-0547">Nucleotide-binding</keyword>
<dbReference type="GO" id="GO:0005737">
    <property type="term" value="C:cytoplasm"/>
    <property type="evidence" value="ECO:0007669"/>
    <property type="project" value="UniProtKB-SubCell"/>
</dbReference>
<proteinExistence type="inferred from homology"/>
<evidence type="ECO:0000256" key="9">
    <source>
        <dbReference type="HAMAP-Rule" id="MF_00920"/>
    </source>
</evidence>
<evidence type="ECO:0000256" key="4">
    <source>
        <dbReference type="ARBA" id="ARBA00022801"/>
    </source>
</evidence>
<dbReference type="Proteomes" id="UP000217153">
    <property type="component" value="Chromosome"/>
</dbReference>
<dbReference type="InterPro" id="IPR000897">
    <property type="entry name" value="SRP54_GTPase_dom"/>
</dbReference>
<feature type="binding site" evidence="9">
    <location>
        <begin position="168"/>
        <end position="172"/>
    </location>
    <ligand>
        <name>GTP</name>
        <dbReference type="ChEBI" id="CHEBI:37565"/>
    </ligand>
</feature>
<dbReference type="Gene3D" id="1.20.120.140">
    <property type="entry name" value="Signal recognition particle SRP54, nucleotide-binding domain"/>
    <property type="match status" value="1"/>
</dbReference>
<dbReference type="SUPFAM" id="SSF47364">
    <property type="entry name" value="Domain of the SRP/SRP receptor G-proteins"/>
    <property type="match status" value="1"/>
</dbReference>
<feature type="binding site" evidence="9">
    <location>
        <begin position="86"/>
        <end position="93"/>
    </location>
    <ligand>
        <name>GTP</name>
        <dbReference type="ChEBI" id="CHEBI:37565"/>
    </ligand>
</feature>
<gene>
    <name evidence="9" type="primary">ftsY</name>
    <name evidence="11" type="ORF">B1s21122_04050</name>
</gene>
<dbReference type="InterPro" id="IPR036225">
    <property type="entry name" value="SRP/SRP_N"/>
</dbReference>
<dbReference type="RefSeq" id="WP_095680817.1">
    <property type="nucleotide sequence ID" value="NZ_CP016768.2"/>
</dbReference>
<dbReference type="GO" id="GO:0005525">
    <property type="term" value="F:GTP binding"/>
    <property type="evidence" value="ECO:0007669"/>
    <property type="project" value="UniProtKB-UniRule"/>
</dbReference>
<dbReference type="GO" id="GO:0005047">
    <property type="term" value="F:signal recognition particle binding"/>
    <property type="evidence" value="ECO:0007669"/>
    <property type="project" value="TreeGrafter"/>
</dbReference>
<evidence type="ECO:0000256" key="6">
    <source>
        <dbReference type="ARBA" id="ARBA00023136"/>
    </source>
</evidence>
<reference evidence="12" key="1">
    <citation type="submission" date="2016-10" db="EMBL/GenBank/DDBJ databases">
        <title>High microdiversification within the ubiquitous acI lineage of Actinobacteria.</title>
        <authorList>
            <person name="Neuenschwander S.M."/>
            <person name="Salcher M."/>
            <person name="Ghai R."/>
            <person name="Pernthaler J."/>
        </authorList>
    </citation>
    <scope>NUCLEOTIDE SEQUENCE [LARGE SCALE GENOMIC DNA]</scope>
</reference>
<keyword evidence="2 9" id="KW-0963">Cytoplasm</keyword>
<keyword evidence="6 9" id="KW-0472">Membrane</keyword>
<keyword evidence="4 9" id="KW-0378">Hydrolase</keyword>
<dbReference type="PANTHER" id="PTHR43134:SF1">
    <property type="entry name" value="SIGNAL RECOGNITION PARTICLE RECEPTOR SUBUNIT ALPHA"/>
    <property type="match status" value="1"/>
</dbReference>
<dbReference type="EC" id="3.6.5.4" evidence="9"/>
<accession>A0A249JYB7</accession>
<name>A0A249JYB7_9ACTN</name>
<dbReference type="InterPro" id="IPR027417">
    <property type="entry name" value="P-loop_NTPase"/>
</dbReference>
<dbReference type="GO" id="GO:0003924">
    <property type="term" value="F:GTPase activity"/>
    <property type="evidence" value="ECO:0007669"/>
    <property type="project" value="UniProtKB-UniRule"/>
</dbReference>
<dbReference type="InterPro" id="IPR013822">
    <property type="entry name" value="Signal_recog_particl_SRP54_hlx"/>
</dbReference>
<comment type="subcellular location">
    <subcellularLocation>
        <location evidence="9">Cell membrane</location>
        <topology evidence="9">Peripheral membrane protein</topology>
        <orientation evidence="9">Cytoplasmic side</orientation>
    </subcellularLocation>
    <subcellularLocation>
        <location evidence="9">Cytoplasm</location>
    </subcellularLocation>
</comment>
<protein>
    <recommendedName>
        <fullName evidence="9">Signal recognition particle receptor FtsY</fullName>
        <shortName evidence="9">SRP receptor</shortName>
        <ecNumber evidence="9">3.6.5.4</ecNumber>
    </recommendedName>
</protein>
<dbReference type="GO" id="GO:0006614">
    <property type="term" value="P:SRP-dependent cotranslational protein targeting to membrane"/>
    <property type="evidence" value="ECO:0007669"/>
    <property type="project" value="InterPro"/>
</dbReference>
<keyword evidence="1 9" id="KW-1003">Cell membrane</keyword>
<dbReference type="PANTHER" id="PTHR43134">
    <property type="entry name" value="SIGNAL RECOGNITION PARTICLE RECEPTOR SUBUNIT ALPHA"/>
    <property type="match status" value="1"/>
</dbReference>
<dbReference type="Pfam" id="PF00448">
    <property type="entry name" value="SRP54"/>
    <property type="match status" value="1"/>
</dbReference>
<dbReference type="Pfam" id="PF02881">
    <property type="entry name" value="SRP54_N"/>
    <property type="match status" value="1"/>
</dbReference>
<comment type="function">
    <text evidence="9">Involved in targeting and insertion of nascent membrane proteins into the cytoplasmic membrane. Acts as a receptor for the complex formed by the signal recognition particle (SRP) and the ribosome-nascent chain (RNC).</text>
</comment>
<sequence length="278" mass="29797">MSLFKRLFNAVRSGSVSNEQWDDIRSNLISADLGVKLVDQVIAEAKSAKPENAQQSITYVIKQWLSSKDRAIAKNSDRVSTILVVGVNGTGKTTSTAKLANLIKNEKNTVLLAAADTFRAAAVDQLQTWASRIDIEVVSGAANGDPAAVAFSAITKAKSENYNYLLVDTAGRLHTKENLMQELGKVIRVIEKQSPVDEILLVLDATTGQNGINQAKVFIEAAGVTGFILTKLDGSAKGGVGLAIEKEFGLPIKFIGTGEQISDLAPFDPEQYIASLFD</sequence>
<evidence type="ECO:0000256" key="5">
    <source>
        <dbReference type="ARBA" id="ARBA00023134"/>
    </source>
</evidence>
<dbReference type="FunFam" id="3.40.50.300:FF:000053">
    <property type="entry name" value="Signal recognition particle receptor FtsY"/>
    <property type="match status" value="1"/>
</dbReference>
<dbReference type="InterPro" id="IPR003593">
    <property type="entry name" value="AAA+_ATPase"/>
</dbReference>
<evidence type="ECO:0000259" key="10">
    <source>
        <dbReference type="PROSITE" id="PS00300"/>
    </source>
</evidence>
<keyword evidence="12" id="KW-1185">Reference proteome</keyword>